<keyword evidence="4" id="KW-1185">Reference proteome</keyword>
<name>A0A0K0MWX9_9CAUD</name>
<feature type="region of interest" description="Disordered" evidence="1">
    <location>
        <begin position="37"/>
        <end position="89"/>
    </location>
</feature>
<protein>
    <submittedName>
        <fullName evidence="3">Putative DNA polymerase III subunit epsilon</fullName>
    </submittedName>
</protein>
<reference evidence="3 4" key="1">
    <citation type="journal article" date="2015" name="PLoS ONE">
        <title>Lysis to Kill: Evaluation of the Lytic Abilities, and Genomics of Nine Bacteriophages Infective for Gordonia spp. and Their Potential Use in Activated Sludge Foam Biocontrol.</title>
        <authorList>
            <person name="Dyson Z.A."/>
            <person name="Tucci J."/>
            <person name="Seviour R.J."/>
            <person name="Petrovski S."/>
        </authorList>
    </citation>
    <scope>NUCLEOTIDE SEQUENCE [LARGE SCALE GENOMIC DNA]</scope>
</reference>
<dbReference type="SMART" id="SM00479">
    <property type="entry name" value="EXOIII"/>
    <property type="match status" value="1"/>
</dbReference>
<organism evidence="3 4">
    <name type="scientific">Gordonia phage GMA5</name>
    <dbReference type="NCBI Taxonomy" id="1647472"/>
    <lineage>
        <taxon>Viruses</taxon>
        <taxon>Duplodnaviria</taxon>
        <taxon>Heunggongvirae</taxon>
        <taxon>Uroviricota</taxon>
        <taxon>Caudoviricetes</taxon>
        <taxon>Grutrevirus</taxon>
        <taxon>Grutrevirus GMA5</taxon>
    </lineage>
</organism>
<evidence type="ECO:0000259" key="2">
    <source>
        <dbReference type="SMART" id="SM00479"/>
    </source>
</evidence>
<gene>
    <name evidence="3" type="ORF">GMA5_26</name>
</gene>
<dbReference type="SUPFAM" id="SSF53098">
    <property type="entry name" value="Ribonuclease H-like"/>
    <property type="match status" value="1"/>
</dbReference>
<dbReference type="Pfam" id="PF00929">
    <property type="entry name" value="RNase_T"/>
    <property type="match status" value="1"/>
</dbReference>
<dbReference type="Gene3D" id="3.30.420.10">
    <property type="entry name" value="Ribonuclease H-like superfamily/Ribonuclease H"/>
    <property type="match status" value="1"/>
</dbReference>
<dbReference type="GeneID" id="28800039"/>
<dbReference type="KEGG" id="vg:28800039"/>
<dbReference type="InterPro" id="IPR012337">
    <property type="entry name" value="RNaseH-like_sf"/>
</dbReference>
<dbReference type="InterPro" id="IPR036397">
    <property type="entry name" value="RNaseH_sf"/>
</dbReference>
<dbReference type="OrthoDB" id="18730at10239"/>
<sequence length="290" mass="31728">MRSPVKADSGGTIDELIVETSRNNPVPAHRAIPACASTGSIPSGSIRQASSCWSSHPTDQQGHLTTRPHHRQTPIPSPQRPLSGRTRQETTTMTRYIALDLETTSLDTTRAFPLEVAAVEVFPDDPGVYGTVHTFVPHHERSQLIDADPQALSVNRYYERRLYDLMSSRAETERHLNDLVDMLAGSTIVGANPAYDAAVLWRYLVEDHKVTKQVWHHRLYDVEVATAAALGLDSIPGLAKCAALLDLDTDTSVAHTAAGDAFLAADVFTAVYHKHRTDDVLVGSDYGTVQ</sequence>
<evidence type="ECO:0000256" key="1">
    <source>
        <dbReference type="SAM" id="MobiDB-lite"/>
    </source>
</evidence>
<evidence type="ECO:0000313" key="4">
    <source>
        <dbReference type="Proteomes" id="UP000207679"/>
    </source>
</evidence>
<dbReference type="GO" id="GO:0003676">
    <property type="term" value="F:nucleic acid binding"/>
    <property type="evidence" value="ECO:0007669"/>
    <property type="project" value="InterPro"/>
</dbReference>
<dbReference type="RefSeq" id="YP_009273623.1">
    <property type="nucleotide sequence ID" value="NC_030907.1"/>
</dbReference>
<dbReference type="Proteomes" id="UP000207679">
    <property type="component" value="Segment"/>
</dbReference>
<accession>A0A0K0MWX9</accession>
<feature type="compositionally biased region" description="Polar residues" evidence="1">
    <location>
        <begin position="37"/>
        <end position="64"/>
    </location>
</feature>
<feature type="domain" description="Exonuclease" evidence="2">
    <location>
        <begin position="95"/>
        <end position="277"/>
    </location>
</feature>
<evidence type="ECO:0000313" key="3">
    <source>
        <dbReference type="EMBL" id="AKI28640.1"/>
    </source>
</evidence>
<dbReference type="InterPro" id="IPR013520">
    <property type="entry name" value="Ribonucl_H"/>
</dbReference>
<proteinExistence type="predicted"/>
<dbReference type="EMBL" id="KR053198">
    <property type="protein sequence ID" value="AKI28640.1"/>
    <property type="molecule type" value="Genomic_DNA"/>
</dbReference>